<feature type="compositionally biased region" description="Basic and acidic residues" evidence="1">
    <location>
        <begin position="115"/>
        <end position="130"/>
    </location>
</feature>
<comment type="caution">
    <text evidence="3">The sequence shown here is derived from an EMBL/GenBank/DDBJ whole genome shotgun (WGS) entry which is preliminary data.</text>
</comment>
<evidence type="ECO:0000256" key="2">
    <source>
        <dbReference type="SAM" id="Phobius"/>
    </source>
</evidence>
<protein>
    <submittedName>
        <fullName evidence="3">Uncharacterized protein</fullName>
    </submittedName>
</protein>
<accession>A0ABQ6VGU3</accession>
<evidence type="ECO:0000313" key="4">
    <source>
        <dbReference type="Proteomes" id="UP000436181"/>
    </source>
</evidence>
<reference evidence="3 4" key="1">
    <citation type="submission" date="2019-10" db="EMBL/GenBank/DDBJ databases">
        <title>Corynebacterium sp novel species isolated from the respiratory tract of Marmot.</title>
        <authorList>
            <person name="Zhang G."/>
        </authorList>
    </citation>
    <scope>NUCLEOTIDE SEQUENCE [LARGE SCALE GENOMIC DNA]</scope>
    <source>
        <strain evidence="3 4">336</strain>
    </source>
</reference>
<keyword evidence="2" id="KW-0472">Membrane</keyword>
<feature type="transmembrane region" description="Helical" evidence="2">
    <location>
        <begin position="20"/>
        <end position="42"/>
    </location>
</feature>
<keyword evidence="2" id="KW-0812">Transmembrane</keyword>
<keyword evidence="4" id="KW-1185">Reference proteome</keyword>
<evidence type="ECO:0000313" key="3">
    <source>
        <dbReference type="EMBL" id="KAB3523637.1"/>
    </source>
</evidence>
<feature type="region of interest" description="Disordered" evidence="1">
    <location>
        <begin position="94"/>
        <end position="130"/>
    </location>
</feature>
<gene>
    <name evidence="3" type="ORF">F8377_02915</name>
</gene>
<sequence>MVFAQDQSNRGPMGPEFGKAGPMGLFVIVALTLVILLLGFNMNKRIRRMERRKAFADKWGIDLFDKEALEAKMEEEGFHETVGRSKVMYARTEVPQTDDRFLPSSGTLKGPDAIDAERNQSKSGSAEDRD</sequence>
<dbReference type="Proteomes" id="UP000436181">
    <property type="component" value="Unassembled WGS sequence"/>
</dbReference>
<name>A0ABQ6VGU3_9CORY</name>
<keyword evidence="2" id="KW-1133">Transmembrane helix</keyword>
<evidence type="ECO:0000256" key="1">
    <source>
        <dbReference type="SAM" id="MobiDB-lite"/>
    </source>
</evidence>
<dbReference type="EMBL" id="WBZJ01000001">
    <property type="protein sequence ID" value="KAB3523637.1"/>
    <property type="molecule type" value="Genomic_DNA"/>
</dbReference>
<organism evidence="3 4">
    <name type="scientific">Corynebacterium zhongnanshanii</name>
    <dbReference type="NCBI Taxonomy" id="2768834"/>
    <lineage>
        <taxon>Bacteria</taxon>
        <taxon>Bacillati</taxon>
        <taxon>Actinomycetota</taxon>
        <taxon>Actinomycetes</taxon>
        <taxon>Mycobacteriales</taxon>
        <taxon>Corynebacteriaceae</taxon>
        <taxon>Corynebacterium</taxon>
    </lineage>
</organism>
<proteinExistence type="predicted"/>